<proteinExistence type="predicted"/>
<keyword evidence="2" id="KW-1185">Reference proteome</keyword>
<dbReference type="AlphaFoldDB" id="A0A9D4BQE3"/>
<organism evidence="1 2">
    <name type="scientific">Dreissena polymorpha</name>
    <name type="common">Zebra mussel</name>
    <name type="synonym">Mytilus polymorpha</name>
    <dbReference type="NCBI Taxonomy" id="45954"/>
    <lineage>
        <taxon>Eukaryota</taxon>
        <taxon>Metazoa</taxon>
        <taxon>Spiralia</taxon>
        <taxon>Lophotrochozoa</taxon>
        <taxon>Mollusca</taxon>
        <taxon>Bivalvia</taxon>
        <taxon>Autobranchia</taxon>
        <taxon>Heteroconchia</taxon>
        <taxon>Euheterodonta</taxon>
        <taxon>Imparidentia</taxon>
        <taxon>Neoheterodontei</taxon>
        <taxon>Myida</taxon>
        <taxon>Dreissenoidea</taxon>
        <taxon>Dreissenidae</taxon>
        <taxon>Dreissena</taxon>
    </lineage>
</organism>
<evidence type="ECO:0000313" key="2">
    <source>
        <dbReference type="Proteomes" id="UP000828390"/>
    </source>
</evidence>
<dbReference type="Proteomes" id="UP000828390">
    <property type="component" value="Unassembled WGS sequence"/>
</dbReference>
<evidence type="ECO:0000313" key="1">
    <source>
        <dbReference type="EMBL" id="KAH3703291.1"/>
    </source>
</evidence>
<gene>
    <name evidence="1" type="ORF">DPMN_078323</name>
</gene>
<name>A0A9D4BQE3_DREPO</name>
<protein>
    <submittedName>
        <fullName evidence="1">Uncharacterized protein</fullName>
    </submittedName>
</protein>
<dbReference type="EMBL" id="JAIWYP010000015">
    <property type="protein sequence ID" value="KAH3703291.1"/>
    <property type="molecule type" value="Genomic_DNA"/>
</dbReference>
<comment type="caution">
    <text evidence="1">The sequence shown here is derived from an EMBL/GenBank/DDBJ whole genome shotgun (WGS) entry which is preliminary data.</text>
</comment>
<sequence length="53" mass="5771">MEAAPITTVSGWIFPKTLPRNVFSGTLNNFEALRTETFSSLTALKALIKTVGE</sequence>
<accession>A0A9D4BQE3</accession>
<reference evidence="1" key="1">
    <citation type="journal article" date="2019" name="bioRxiv">
        <title>The Genome of the Zebra Mussel, Dreissena polymorpha: A Resource for Invasive Species Research.</title>
        <authorList>
            <person name="McCartney M.A."/>
            <person name="Auch B."/>
            <person name="Kono T."/>
            <person name="Mallez S."/>
            <person name="Zhang Y."/>
            <person name="Obille A."/>
            <person name="Becker A."/>
            <person name="Abrahante J.E."/>
            <person name="Garbe J."/>
            <person name="Badalamenti J.P."/>
            <person name="Herman A."/>
            <person name="Mangelson H."/>
            <person name="Liachko I."/>
            <person name="Sullivan S."/>
            <person name="Sone E.D."/>
            <person name="Koren S."/>
            <person name="Silverstein K.A.T."/>
            <person name="Beckman K.B."/>
            <person name="Gohl D.M."/>
        </authorList>
    </citation>
    <scope>NUCLEOTIDE SEQUENCE</scope>
    <source>
        <strain evidence="1">Duluth1</strain>
        <tissue evidence="1">Whole animal</tissue>
    </source>
</reference>
<reference evidence="1" key="2">
    <citation type="submission" date="2020-11" db="EMBL/GenBank/DDBJ databases">
        <authorList>
            <person name="McCartney M.A."/>
            <person name="Auch B."/>
            <person name="Kono T."/>
            <person name="Mallez S."/>
            <person name="Becker A."/>
            <person name="Gohl D.M."/>
            <person name="Silverstein K.A.T."/>
            <person name="Koren S."/>
            <person name="Bechman K.B."/>
            <person name="Herman A."/>
            <person name="Abrahante J.E."/>
            <person name="Garbe J."/>
        </authorList>
    </citation>
    <scope>NUCLEOTIDE SEQUENCE</scope>
    <source>
        <strain evidence="1">Duluth1</strain>
        <tissue evidence="1">Whole animal</tissue>
    </source>
</reference>